<dbReference type="Pfam" id="PF06742">
    <property type="entry name" value="DUF1214"/>
    <property type="match status" value="1"/>
</dbReference>
<evidence type="ECO:0000313" key="4">
    <source>
        <dbReference type="Proteomes" id="UP000002033"/>
    </source>
</evidence>
<evidence type="ECO:0000313" key="3">
    <source>
        <dbReference type="EMBL" id="ADJ22089.1"/>
    </source>
</evidence>
<dbReference type="InterPro" id="IPR010621">
    <property type="entry name" value="DUF1214"/>
</dbReference>
<dbReference type="InterPro" id="IPR037049">
    <property type="entry name" value="DUF1214_C_sf"/>
</dbReference>
<reference evidence="4" key="1">
    <citation type="journal article" date="2011" name="J. Bacteriol.">
        <title>Genome sequences of eight morphologically diverse alphaproteobacteria.</title>
        <authorList>
            <consortium name="US DOE Joint Genome Institute"/>
            <person name="Brown P.J."/>
            <person name="Kysela D.T."/>
            <person name="Buechlein A."/>
            <person name="Hemmerich C."/>
            <person name="Brun Y.V."/>
        </authorList>
    </citation>
    <scope>NUCLEOTIDE SEQUENCE [LARGE SCALE GENOMIC DNA]</scope>
    <source>
        <strain evidence="4">ATCC 51888 / DSM 1869 / NCIB 11706 / TK 0415</strain>
    </source>
</reference>
<dbReference type="PANTHER" id="PTHR36509:SF2">
    <property type="entry name" value="BLL3101 PROTEIN"/>
    <property type="match status" value="1"/>
</dbReference>
<dbReference type="STRING" id="582899.Hden_0264"/>
<organism evidence="3 4">
    <name type="scientific">Hyphomicrobium denitrificans (strain ATCC 51888 / DSM 1869 / NCIMB 11706 / TK 0415)</name>
    <dbReference type="NCBI Taxonomy" id="582899"/>
    <lineage>
        <taxon>Bacteria</taxon>
        <taxon>Pseudomonadati</taxon>
        <taxon>Pseudomonadota</taxon>
        <taxon>Alphaproteobacteria</taxon>
        <taxon>Hyphomicrobiales</taxon>
        <taxon>Hyphomicrobiaceae</taxon>
        <taxon>Hyphomicrobium</taxon>
    </lineage>
</organism>
<feature type="domain" description="DUF1254" evidence="2">
    <location>
        <begin position="81"/>
        <end position="213"/>
    </location>
</feature>
<evidence type="ECO:0008006" key="5">
    <source>
        <dbReference type="Google" id="ProtNLM"/>
    </source>
</evidence>
<dbReference type="EMBL" id="CP002083">
    <property type="protein sequence ID" value="ADJ22089.1"/>
    <property type="molecule type" value="Genomic_DNA"/>
</dbReference>
<dbReference type="Gene3D" id="2.60.40.1610">
    <property type="entry name" value="Domain of unknown function DUF1254"/>
    <property type="match status" value="1"/>
</dbReference>
<dbReference type="SUPFAM" id="SSF160935">
    <property type="entry name" value="VPA0735-like"/>
    <property type="match status" value="1"/>
</dbReference>
<dbReference type="eggNOG" id="COG5361">
    <property type="taxonomic scope" value="Bacteria"/>
</dbReference>
<dbReference type="Gene3D" id="2.60.120.600">
    <property type="entry name" value="Domain of unknown function DUF1214, C-terminal domain"/>
    <property type="match status" value="1"/>
</dbReference>
<evidence type="ECO:0000259" key="1">
    <source>
        <dbReference type="Pfam" id="PF06742"/>
    </source>
</evidence>
<accession>D8JQT7</accession>
<keyword evidence="4" id="KW-1185">Reference proteome</keyword>
<dbReference type="OrthoDB" id="9777345at2"/>
<dbReference type="RefSeq" id="WP_013214308.1">
    <property type="nucleotide sequence ID" value="NC_014313.1"/>
</dbReference>
<dbReference type="PANTHER" id="PTHR36509">
    <property type="entry name" value="BLL3101 PROTEIN"/>
    <property type="match status" value="1"/>
</dbReference>
<name>D8JQT7_HYPDA</name>
<feature type="domain" description="DUF1214" evidence="1">
    <location>
        <begin position="357"/>
        <end position="463"/>
    </location>
</feature>
<dbReference type="InterPro" id="IPR010679">
    <property type="entry name" value="DUF1254"/>
</dbReference>
<dbReference type="AlphaFoldDB" id="D8JQT7"/>
<protein>
    <recommendedName>
        <fullName evidence="5">DUF1254 domain-containing protein</fullName>
    </recommendedName>
</protein>
<dbReference type="Proteomes" id="UP000002033">
    <property type="component" value="Chromosome"/>
</dbReference>
<dbReference type="InterPro" id="IPR037050">
    <property type="entry name" value="DUF1254_sf"/>
</dbReference>
<dbReference type="Pfam" id="PF06863">
    <property type="entry name" value="DUF1254"/>
    <property type="match status" value="1"/>
</dbReference>
<proteinExistence type="predicted"/>
<evidence type="ECO:0000259" key="2">
    <source>
        <dbReference type="Pfam" id="PF06863"/>
    </source>
</evidence>
<dbReference type="HOGENOM" id="CLU_027269_1_1_5"/>
<gene>
    <name evidence="3" type="ordered locus">Hden_0264</name>
</gene>
<sequence precursor="true">MPEKPSPRKGTVVSAIILGWSFAVAVGSSTAVNAQAINPQEAHDIAVNAYLYFYSPVTMDLTRKQLTNTAPGKGSIGGPANTFANIGAYPAADMRDVVRPNFDTLYSSAWLDLTKEPMVVSVPDTHGRYYLLPMLDMWTDVFASPGWRTTGTQAHNFVIVPPGWKPGSNGELPHDAQRIDAPTPYVWIIGRTKTDGPDDYDAVHQIQAGYKVTRLSEWGKTPTPIEAKIDPSVDVTTPPKTVVDAMPAGKFFAYAAELLKLHPPHITDQPIIAQMRQIGIEPGKSFDITTLDPAIQKTLETVPQEAQQLLKWKLPTLARVANGWSMNTDTMGVYGNYYLKRALITQYGLGANLPEDAIYPANLADETGKPLDGANNYTIHFDKAALPPVNAFWSITLYDDEGFQVANSLNRFAVSSWMPFKYNSDGSLDLYFQNESPGAEHETNWLPAPKGSFNLTMRLYAPRSDALTGKWNPPAVVRRSGISSLTAQ</sequence>
<dbReference type="KEGG" id="hdn:Hden_0264"/>